<dbReference type="SUPFAM" id="SSF141868">
    <property type="entry name" value="EAL domain-like"/>
    <property type="match status" value="1"/>
</dbReference>
<evidence type="ECO:0000256" key="3">
    <source>
        <dbReference type="ARBA" id="ARBA00022475"/>
    </source>
</evidence>
<keyword evidence="13" id="KW-1185">Reference proteome</keyword>
<dbReference type="InterPro" id="IPR024744">
    <property type="entry name" value="CSS-motif_dom"/>
</dbReference>
<evidence type="ECO:0000256" key="4">
    <source>
        <dbReference type="ARBA" id="ARBA00022636"/>
    </source>
</evidence>
<dbReference type="AlphaFoldDB" id="A0A830ZDV7"/>
<dbReference type="PROSITE" id="PS50883">
    <property type="entry name" value="EAL"/>
    <property type="match status" value="1"/>
</dbReference>
<evidence type="ECO:0000256" key="8">
    <source>
        <dbReference type="ARBA" id="ARBA00023136"/>
    </source>
</evidence>
<dbReference type="EMBL" id="CP019445">
    <property type="protein sequence ID" value="APZ07294.1"/>
    <property type="molecule type" value="Genomic_DNA"/>
</dbReference>
<dbReference type="Gene3D" id="3.20.20.450">
    <property type="entry name" value="EAL domain"/>
    <property type="match status" value="1"/>
</dbReference>
<sequence>MLTRNVTVNRRVVLISLLTGALVALLVGGIQFWLEQQKREARYDTLLSSIQASYASYFSTIRTAAESLHPLTLNSCEEAASELTSKAAFSQNVRAFLLVKDQHAYCSSATGDMDEPMKRLIPGIDINKTTDMVILPGTPMMPTQPVIALWFRSPLLDNRGVLATLNINLAPYMLYTTQMPDLNGLALGIGDRALTTFSGRPLLLSTLHQTPYLSVQVEGSPVRLYLYADKWRVEDLQFALLLGATVGMLAGLLSAAMLAIHLRPGREILTAIKRDQFYVVYQPVVSGAELKVTGFEVLMRWKHPTAGEIPPDAFIHFAEAQQLIVPLTLHLFKLIARDAPVLKTLLPEGVKMGINIAPGHLHAPSFKEDMQQFALSLPPHHFSVVLEITERDMLNHDEVNKIFQWLHDEGFEIAIDDFGTGHSALIYLERFTLDFLKIDRGFVNAIGTETVTSPVLDAVLTLAKRLNMRTVAEGVETPEQVRWLRDRGVHYLQGYFFSRPMTLQQFIDWRPPTFTARL</sequence>
<dbReference type="InterPro" id="IPR035919">
    <property type="entry name" value="EAL_sf"/>
</dbReference>
<dbReference type="Pfam" id="PF12792">
    <property type="entry name" value="CSS-motif"/>
    <property type="match status" value="1"/>
</dbReference>
<dbReference type="GO" id="GO:0071111">
    <property type="term" value="F:cyclic-guanylate-specific phosphodiesterase activity"/>
    <property type="evidence" value="ECO:0007669"/>
    <property type="project" value="UniProtKB-EC"/>
</dbReference>
<feature type="transmembrane region" description="Helical" evidence="10">
    <location>
        <begin position="12"/>
        <end position="34"/>
    </location>
</feature>
<keyword evidence="6" id="KW-0378">Hydrolase</keyword>
<evidence type="ECO:0000256" key="7">
    <source>
        <dbReference type="ARBA" id="ARBA00022989"/>
    </source>
</evidence>
<dbReference type="KEGG" id="kco:BWI95_20720"/>
<name>A0A830ZDV7_9ENTR</name>
<dbReference type="Pfam" id="PF00563">
    <property type="entry name" value="EAL"/>
    <property type="match status" value="1"/>
</dbReference>
<gene>
    <name evidence="12" type="ORF">BWI95_20720</name>
</gene>
<dbReference type="Proteomes" id="UP000187148">
    <property type="component" value="Chromosome"/>
</dbReference>
<keyword evidence="5 10" id="KW-0812">Transmembrane</keyword>
<evidence type="ECO:0000259" key="11">
    <source>
        <dbReference type="PROSITE" id="PS50883"/>
    </source>
</evidence>
<evidence type="ECO:0000256" key="1">
    <source>
        <dbReference type="ARBA" id="ARBA00004651"/>
    </source>
</evidence>
<evidence type="ECO:0000313" key="13">
    <source>
        <dbReference type="Proteomes" id="UP000187148"/>
    </source>
</evidence>
<dbReference type="SMART" id="SM00052">
    <property type="entry name" value="EAL"/>
    <property type="match status" value="1"/>
</dbReference>
<keyword evidence="8 10" id="KW-0472">Membrane</keyword>
<organism evidence="12 13">
    <name type="scientific">Kosakonia cowanii JCM 10956 = DSM 18146</name>
    <dbReference type="NCBI Taxonomy" id="1300165"/>
    <lineage>
        <taxon>Bacteria</taxon>
        <taxon>Pseudomonadati</taxon>
        <taxon>Pseudomonadota</taxon>
        <taxon>Gammaproteobacteria</taxon>
        <taxon>Enterobacterales</taxon>
        <taxon>Enterobacteriaceae</taxon>
        <taxon>Kosakonia</taxon>
    </lineage>
</organism>
<keyword evidence="4" id="KW-0973">c-di-GMP</keyword>
<keyword evidence="3" id="KW-1003">Cell membrane</keyword>
<evidence type="ECO:0000256" key="9">
    <source>
        <dbReference type="ARBA" id="ARBA00034290"/>
    </source>
</evidence>
<dbReference type="NCBIfam" id="NF007839">
    <property type="entry name" value="PRK10551.1"/>
    <property type="match status" value="1"/>
</dbReference>
<comment type="subcellular location">
    <subcellularLocation>
        <location evidence="1">Cell membrane</location>
        <topology evidence="1">Multi-pass membrane protein</topology>
    </subcellularLocation>
</comment>
<feature type="domain" description="EAL" evidence="11">
    <location>
        <begin position="261"/>
        <end position="514"/>
    </location>
</feature>
<reference evidence="12 13" key="1">
    <citation type="submission" date="2017-01" db="EMBL/GenBank/DDBJ databases">
        <authorList>
            <person name="Cao J.-M."/>
        </authorList>
    </citation>
    <scope>NUCLEOTIDE SEQUENCE [LARGE SCALE GENOMIC DNA]</scope>
    <source>
        <strain evidence="12 13">888-76</strain>
    </source>
</reference>
<dbReference type="PANTHER" id="PTHR33121">
    <property type="entry name" value="CYCLIC DI-GMP PHOSPHODIESTERASE PDEF"/>
    <property type="match status" value="1"/>
</dbReference>
<dbReference type="PANTHER" id="PTHR33121:SF73">
    <property type="entry name" value="CYCLIC DI-GMP PHOSPHODIESTERASE PDEN-RELATED"/>
    <property type="match status" value="1"/>
</dbReference>
<protein>
    <recommendedName>
        <fullName evidence="2">cyclic-guanylate-specific phosphodiesterase</fullName>
        <ecNumber evidence="2">3.1.4.52</ecNumber>
    </recommendedName>
</protein>
<proteinExistence type="predicted"/>
<dbReference type="GO" id="GO:0005886">
    <property type="term" value="C:plasma membrane"/>
    <property type="evidence" value="ECO:0007669"/>
    <property type="project" value="UniProtKB-SubCell"/>
</dbReference>
<dbReference type="RefSeq" id="WP_076770170.1">
    <property type="nucleotide sequence ID" value="NZ_CP019445.1"/>
</dbReference>
<dbReference type="InterPro" id="IPR050706">
    <property type="entry name" value="Cyclic-di-GMP_PDE-like"/>
</dbReference>
<evidence type="ECO:0000256" key="5">
    <source>
        <dbReference type="ARBA" id="ARBA00022692"/>
    </source>
</evidence>
<evidence type="ECO:0000256" key="10">
    <source>
        <dbReference type="SAM" id="Phobius"/>
    </source>
</evidence>
<evidence type="ECO:0000313" key="12">
    <source>
        <dbReference type="EMBL" id="APZ07294.1"/>
    </source>
</evidence>
<dbReference type="EC" id="3.1.4.52" evidence="2"/>
<comment type="catalytic activity">
    <reaction evidence="9">
        <text>3',3'-c-di-GMP + H2O = 5'-phosphoguanylyl(3'-&gt;5')guanosine + H(+)</text>
        <dbReference type="Rhea" id="RHEA:24902"/>
        <dbReference type="ChEBI" id="CHEBI:15377"/>
        <dbReference type="ChEBI" id="CHEBI:15378"/>
        <dbReference type="ChEBI" id="CHEBI:58754"/>
        <dbReference type="ChEBI" id="CHEBI:58805"/>
        <dbReference type="EC" id="3.1.4.52"/>
    </reaction>
</comment>
<accession>A0A830ZDV7</accession>
<dbReference type="CDD" id="cd01948">
    <property type="entry name" value="EAL"/>
    <property type="match status" value="1"/>
</dbReference>
<evidence type="ECO:0000256" key="6">
    <source>
        <dbReference type="ARBA" id="ARBA00022801"/>
    </source>
</evidence>
<evidence type="ECO:0000256" key="2">
    <source>
        <dbReference type="ARBA" id="ARBA00012282"/>
    </source>
</evidence>
<keyword evidence="7 10" id="KW-1133">Transmembrane helix</keyword>
<dbReference type="InterPro" id="IPR001633">
    <property type="entry name" value="EAL_dom"/>
</dbReference>